<accession>A0A3D8J9S8</accession>
<dbReference type="GO" id="GO:0005543">
    <property type="term" value="F:phospholipid binding"/>
    <property type="evidence" value="ECO:0007669"/>
    <property type="project" value="TreeGrafter"/>
</dbReference>
<organism evidence="11 12">
    <name type="scientific">Helicobacter anseris</name>
    <dbReference type="NCBI Taxonomy" id="375926"/>
    <lineage>
        <taxon>Bacteria</taxon>
        <taxon>Pseudomonadati</taxon>
        <taxon>Campylobacterota</taxon>
        <taxon>Epsilonproteobacteria</taxon>
        <taxon>Campylobacterales</taxon>
        <taxon>Helicobacteraceae</taxon>
        <taxon>Helicobacter</taxon>
    </lineage>
</organism>
<evidence type="ECO:0000256" key="3">
    <source>
        <dbReference type="ARBA" id="ARBA00020902"/>
    </source>
</evidence>
<evidence type="ECO:0000256" key="8">
    <source>
        <dbReference type="ARBA" id="ARBA00023098"/>
    </source>
</evidence>
<dbReference type="OrthoDB" id="9801642at2"/>
<evidence type="ECO:0000256" key="1">
    <source>
        <dbReference type="ARBA" id="ARBA00002056"/>
    </source>
</evidence>
<reference evidence="11 12" key="1">
    <citation type="submission" date="2018-04" db="EMBL/GenBank/DDBJ databases">
        <title>Novel Campyloabacter and Helicobacter Species and Strains.</title>
        <authorList>
            <person name="Mannion A.J."/>
            <person name="Shen Z."/>
            <person name="Fox J.G."/>
        </authorList>
    </citation>
    <scope>NUCLEOTIDE SEQUENCE [LARGE SCALE GENOMIC DNA]</scope>
    <source>
        <strain evidence="11 12">MIT 04-9362</strain>
    </source>
</reference>
<evidence type="ECO:0000256" key="5">
    <source>
        <dbReference type="ARBA" id="ARBA00022556"/>
    </source>
</evidence>
<dbReference type="InterPro" id="IPR003835">
    <property type="entry name" value="Glyco_trans_19"/>
</dbReference>
<keyword evidence="7" id="KW-0808">Transferase</keyword>
<evidence type="ECO:0000256" key="7">
    <source>
        <dbReference type="ARBA" id="ARBA00022679"/>
    </source>
</evidence>
<sequence>MKILVSALESSSNEHLKFLLKEFAQDEIELFGIFDTSLGNPLYSPKDFSVMGFVDIFKKIPFFLKVQKQMLELAKDVDKILLLDSSSFHIPLAKKIKKKYPDKQIIYYILPQVWAWKPWRAKVVEKFCDRLGAILPFEVEFYQKKAKYVGHPLLDSIRNFKETIGGEGIVFMPGSRLSEIRTTFPIFSQLARMYFSDKKKILVVPKIYMHMDLIELYGDAIREFEISYDANTSLLNAEFAFICSGTATLESALIGTPFVLAYKTKWIDYFIYKSLIKLKYIGLANIFFNAICKEKAGLGKSWMHFELIQKDFNVEQLFLAYQNTNRNDFFAKSKKIREYLKFGSAKTIAQWIRD</sequence>
<evidence type="ECO:0000256" key="9">
    <source>
        <dbReference type="ARBA" id="ARBA00048975"/>
    </source>
</evidence>
<dbReference type="AlphaFoldDB" id="A0A3D8J9S8"/>
<keyword evidence="5" id="KW-0441">Lipid A biosynthesis</keyword>
<dbReference type="Pfam" id="PF02684">
    <property type="entry name" value="LpxB"/>
    <property type="match status" value="1"/>
</dbReference>
<dbReference type="EMBL" id="NXLX01000004">
    <property type="protein sequence ID" value="RDU74192.1"/>
    <property type="molecule type" value="Genomic_DNA"/>
</dbReference>
<dbReference type="EC" id="2.4.1.182" evidence="2 10"/>
<comment type="catalytic activity">
    <reaction evidence="9">
        <text>a lipid X + a UDP-2-N,3-O-bis[(3R)-3-hydroxyacyl]-alpha-D-glucosamine = a lipid A disaccharide + UDP + H(+)</text>
        <dbReference type="Rhea" id="RHEA:67828"/>
        <dbReference type="ChEBI" id="CHEBI:15378"/>
        <dbReference type="ChEBI" id="CHEBI:58223"/>
        <dbReference type="ChEBI" id="CHEBI:137748"/>
        <dbReference type="ChEBI" id="CHEBI:176338"/>
        <dbReference type="ChEBI" id="CHEBI:176343"/>
        <dbReference type="EC" id="2.4.1.182"/>
    </reaction>
</comment>
<evidence type="ECO:0000256" key="4">
    <source>
        <dbReference type="ARBA" id="ARBA00022516"/>
    </source>
</evidence>
<keyword evidence="12" id="KW-1185">Reference proteome</keyword>
<dbReference type="SUPFAM" id="SSF53756">
    <property type="entry name" value="UDP-Glycosyltransferase/glycogen phosphorylase"/>
    <property type="match status" value="1"/>
</dbReference>
<proteinExistence type="predicted"/>
<comment type="function">
    <text evidence="1">Condensation of UDP-2,3-diacylglucosamine and 2,3-diacylglucosamine-1-phosphate to form lipid A disaccharide, a precursor of lipid A, a phosphorylated glycolipid that anchors the lipopolysaccharide to the outer membrane of the cell.</text>
</comment>
<dbReference type="Proteomes" id="UP000256695">
    <property type="component" value="Unassembled WGS sequence"/>
</dbReference>
<dbReference type="RefSeq" id="WP_115578700.1">
    <property type="nucleotide sequence ID" value="NZ_NXLX01000004.1"/>
</dbReference>
<gene>
    <name evidence="11" type="ORF">CQA57_02685</name>
</gene>
<name>A0A3D8J9S8_9HELI</name>
<dbReference type="GO" id="GO:0009245">
    <property type="term" value="P:lipid A biosynthetic process"/>
    <property type="evidence" value="ECO:0007669"/>
    <property type="project" value="UniProtKB-UniRule"/>
</dbReference>
<keyword evidence="6" id="KW-0328">Glycosyltransferase</keyword>
<dbReference type="NCBIfam" id="TIGR00215">
    <property type="entry name" value="lpxB"/>
    <property type="match status" value="1"/>
</dbReference>
<dbReference type="PANTHER" id="PTHR30372">
    <property type="entry name" value="LIPID-A-DISACCHARIDE SYNTHASE"/>
    <property type="match status" value="1"/>
</dbReference>
<protein>
    <recommendedName>
        <fullName evidence="3 10">Lipid-A-disaccharide synthase</fullName>
        <ecNumber evidence="2 10">2.4.1.182</ecNumber>
    </recommendedName>
</protein>
<evidence type="ECO:0000256" key="10">
    <source>
        <dbReference type="NCBIfam" id="TIGR00215"/>
    </source>
</evidence>
<keyword evidence="4" id="KW-0444">Lipid biosynthesis</keyword>
<dbReference type="GO" id="GO:0008915">
    <property type="term" value="F:lipid-A-disaccharide synthase activity"/>
    <property type="evidence" value="ECO:0007669"/>
    <property type="project" value="UniProtKB-UniRule"/>
</dbReference>
<dbReference type="GO" id="GO:0016020">
    <property type="term" value="C:membrane"/>
    <property type="evidence" value="ECO:0007669"/>
    <property type="project" value="GOC"/>
</dbReference>
<evidence type="ECO:0000256" key="6">
    <source>
        <dbReference type="ARBA" id="ARBA00022676"/>
    </source>
</evidence>
<dbReference type="PANTHER" id="PTHR30372:SF4">
    <property type="entry name" value="LIPID-A-DISACCHARIDE SYNTHASE, MITOCHONDRIAL-RELATED"/>
    <property type="match status" value="1"/>
</dbReference>
<keyword evidence="8" id="KW-0443">Lipid metabolism</keyword>
<evidence type="ECO:0000313" key="12">
    <source>
        <dbReference type="Proteomes" id="UP000256695"/>
    </source>
</evidence>
<evidence type="ECO:0000313" key="11">
    <source>
        <dbReference type="EMBL" id="RDU74192.1"/>
    </source>
</evidence>
<evidence type="ECO:0000256" key="2">
    <source>
        <dbReference type="ARBA" id="ARBA00012687"/>
    </source>
</evidence>
<comment type="caution">
    <text evidence="11">The sequence shown here is derived from an EMBL/GenBank/DDBJ whole genome shotgun (WGS) entry which is preliminary data.</text>
</comment>